<protein>
    <submittedName>
        <fullName evidence="1">Uncharacterized protein</fullName>
    </submittedName>
</protein>
<dbReference type="EMBL" id="LCYG01000092">
    <property type="protein sequence ID" value="KLK90197.1"/>
    <property type="molecule type" value="Genomic_DNA"/>
</dbReference>
<sequence>MLWMTGIPISFAGTKMSPDEIEQHIIRAYLQLACTPEANGTRIVTVVRLGVLEARLTEVPEKQRLPGVPWFWLEIYSHASRSVIDSCGCTEFDEDELAQAVELITSARQQARGLH</sequence>
<gene>
    <name evidence="1" type="ORF">AA309_27200</name>
</gene>
<evidence type="ECO:0000313" key="1">
    <source>
        <dbReference type="EMBL" id="KLK90197.1"/>
    </source>
</evidence>
<dbReference type="Proteomes" id="UP000035489">
    <property type="component" value="Unassembled WGS sequence"/>
</dbReference>
<proteinExistence type="predicted"/>
<name>A0A0H1RC56_9HYPH</name>
<keyword evidence="2" id="KW-1185">Reference proteome</keyword>
<reference evidence="1 2" key="1">
    <citation type="submission" date="2015-05" db="EMBL/GenBank/DDBJ databases">
        <title>Draft genome sequence of Microvirga vignae strain BR3299, a novel nitrogen fixing bacteria isolated from Brazil semi-aired region.</title>
        <authorList>
            <person name="Zilli J.E."/>
            <person name="Passos S.R."/>
            <person name="Leite J."/>
            <person name="Baldani J.I."/>
            <person name="Xavier G.R."/>
            <person name="Rumjaneck N.G."/>
            <person name="Simoes-Araujo J.L."/>
        </authorList>
    </citation>
    <scope>NUCLEOTIDE SEQUENCE [LARGE SCALE GENOMIC DNA]</scope>
    <source>
        <strain evidence="1 2">BR3299</strain>
    </source>
</reference>
<dbReference type="PATRIC" id="fig|1225564.3.peg.7073"/>
<comment type="caution">
    <text evidence="1">The sequence shown here is derived from an EMBL/GenBank/DDBJ whole genome shotgun (WGS) entry which is preliminary data.</text>
</comment>
<accession>A0A0H1RC56</accession>
<evidence type="ECO:0000313" key="2">
    <source>
        <dbReference type="Proteomes" id="UP000035489"/>
    </source>
</evidence>
<organism evidence="1 2">
    <name type="scientific">Microvirga vignae</name>
    <dbReference type="NCBI Taxonomy" id="1225564"/>
    <lineage>
        <taxon>Bacteria</taxon>
        <taxon>Pseudomonadati</taxon>
        <taxon>Pseudomonadota</taxon>
        <taxon>Alphaproteobacteria</taxon>
        <taxon>Hyphomicrobiales</taxon>
        <taxon>Methylobacteriaceae</taxon>
        <taxon>Microvirga</taxon>
    </lineage>
</organism>
<dbReference type="AlphaFoldDB" id="A0A0H1RC56"/>